<dbReference type="RefSeq" id="XP_032826496.1">
    <property type="nucleotide sequence ID" value="XM_032970605.1"/>
</dbReference>
<comment type="subcellular location">
    <subcellularLocation>
        <location evidence="2">Cytoplasm</location>
    </subcellularLocation>
    <subcellularLocation>
        <location evidence="1">Endomembrane system</location>
        <topology evidence="1">Peripheral membrane protein</topology>
    </subcellularLocation>
</comment>
<dbReference type="InterPro" id="IPR001683">
    <property type="entry name" value="PX_dom"/>
</dbReference>
<evidence type="ECO:0000256" key="6">
    <source>
        <dbReference type="ARBA" id="ARBA00022927"/>
    </source>
</evidence>
<dbReference type="Proteomes" id="UP001318040">
    <property type="component" value="Chromosome 44"/>
</dbReference>
<dbReference type="Gene3D" id="3.30.1520.10">
    <property type="entry name" value="Phox-like domain"/>
    <property type="match status" value="1"/>
</dbReference>
<dbReference type="SUPFAM" id="SSF103657">
    <property type="entry name" value="BAR/IMD domain-like"/>
    <property type="match status" value="1"/>
</dbReference>
<dbReference type="InterPro" id="IPR027267">
    <property type="entry name" value="AH/BAR_dom_sf"/>
</dbReference>
<keyword evidence="4" id="KW-0813">Transport</keyword>
<dbReference type="InterPro" id="IPR036871">
    <property type="entry name" value="PX_dom_sf"/>
</dbReference>
<evidence type="ECO:0000256" key="8">
    <source>
        <dbReference type="ARBA" id="ARBA00023136"/>
    </source>
</evidence>
<dbReference type="GO" id="GO:0061709">
    <property type="term" value="P:reticulophagy"/>
    <property type="evidence" value="ECO:0007669"/>
    <property type="project" value="TreeGrafter"/>
</dbReference>
<evidence type="ECO:0000313" key="12">
    <source>
        <dbReference type="RefSeq" id="XP_032826496.1"/>
    </source>
</evidence>
<dbReference type="GO" id="GO:0000407">
    <property type="term" value="C:phagophore assembly site"/>
    <property type="evidence" value="ECO:0007669"/>
    <property type="project" value="TreeGrafter"/>
</dbReference>
<dbReference type="GO" id="GO:0034727">
    <property type="term" value="P:piecemeal microautophagy of the nucleus"/>
    <property type="evidence" value="ECO:0007669"/>
    <property type="project" value="TreeGrafter"/>
</dbReference>
<evidence type="ECO:0000313" key="11">
    <source>
        <dbReference type="Proteomes" id="UP001318040"/>
    </source>
</evidence>
<sequence>MESAAAASPGRVSHPLSDDSPLLEDEEEEDDDDMKEHGATGKEETHMCERSPMQPPSPASLLNRLQLGEETESEPTDLFVRVDSPEKHVTAMETYITYRVTVRTTRSEYDGMEFVVRRRYQDFDWLRTKLEETQPTHIIPPLPEKFVMKGVVDRFTEDFVTTRQKALDKFLNRLANHPTLSFSSYFHSFLTAKDLALQRRGASLLSRVGESVRLVAGAGGRPKARPPEFTAMSDFTEAFGQKLGTLERIAQRILKEQSEYQTELCEYAPLYASWAVHEEAELSRPLHGVHTCLASCSRALERLMVHSTQEVLPTLREYSLYADTVQAVLRRRDQIQAEFEAKVESLASRKEDKEGYAEDVDKLHDRMECANANLKADWERWQRNKRRDLRELLVSHSDRNMRYYQECLSSWETLVPLLQDKPEEEKDQKS</sequence>
<dbReference type="CTD" id="401548"/>
<keyword evidence="11" id="KW-1185">Reference proteome</keyword>
<evidence type="ECO:0000256" key="2">
    <source>
        <dbReference type="ARBA" id="ARBA00004496"/>
    </source>
</evidence>
<keyword evidence="7" id="KW-0446">Lipid-binding</keyword>
<evidence type="ECO:0000256" key="3">
    <source>
        <dbReference type="ARBA" id="ARBA00010883"/>
    </source>
</evidence>
<dbReference type="PROSITE" id="PS50195">
    <property type="entry name" value="PX"/>
    <property type="match status" value="1"/>
</dbReference>
<dbReference type="PANTHER" id="PTHR45949:SF2">
    <property type="entry name" value="SORTING NEXIN-4"/>
    <property type="match status" value="1"/>
</dbReference>
<dbReference type="CDD" id="cd06860">
    <property type="entry name" value="PX_SNX7_30_like"/>
    <property type="match status" value="1"/>
</dbReference>
<proteinExistence type="inferred from homology"/>
<feature type="domain" description="PX" evidence="10">
    <location>
        <begin position="76"/>
        <end position="197"/>
    </location>
</feature>
<dbReference type="GO" id="GO:0005769">
    <property type="term" value="C:early endosome"/>
    <property type="evidence" value="ECO:0007669"/>
    <property type="project" value="TreeGrafter"/>
</dbReference>
<dbReference type="GO" id="GO:0015031">
    <property type="term" value="P:protein transport"/>
    <property type="evidence" value="ECO:0007669"/>
    <property type="project" value="UniProtKB-KW"/>
</dbReference>
<evidence type="ECO:0000256" key="1">
    <source>
        <dbReference type="ARBA" id="ARBA00004184"/>
    </source>
</evidence>
<dbReference type="GO" id="GO:0032456">
    <property type="term" value="P:endocytic recycling"/>
    <property type="evidence" value="ECO:0007669"/>
    <property type="project" value="TreeGrafter"/>
</dbReference>
<feature type="region of interest" description="Disordered" evidence="9">
    <location>
        <begin position="1"/>
        <end position="60"/>
    </location>
</feature>
<dbReference type="SMART" id="SM00312">
    <property type="entry name" value="PX"/>
    <property type="match status" value="1"/>
</dbReference>
<dbReference type="GO" id="GO:0000422">
    <property type="term" value="P:autophagy of mitochondrion"/>
    <property type="evidence" value="ECO:0007669"/>
    <property type="project" value="TreeGrafter"/>
</dbReference>
<keyword evidence="5" id="KW-0963">Cytoplasm</keyword>
<keyword evidence="8" id="KW-0472">Membrane</keyword>
<dbReference type="GO" id="GO:0035091">
    <property type="term" value="F:phosphatidylinositol binding"/>
    <property type="evidence" value="ECO:0007669"/>
    <property type="project" value="InterPro"/>
</dbReference>
<dbReference type="AlphaFoldDB" id="A0AAJ7TYD3"/>
<dbReference type="KEGG" id="pmrn:116951835"/>
<evidence type="ECO:0000256" key="7">
    <source>
        <dbReference type="ARBA" id="ARBA00023121"/>
    </source>
</evidence>
<dbReference type="PANTHER" id="PTHR45949">
    <property type="entry name" value="SORTING NEXIN-4"/>
    <property type="match status" value="1"/>
</dbReference>
<comment type="similarity">
    <text evidence="3">Belongs to the sorting nexin family.</text>
</comment>
<evidence type="ECO:0000256" key="4">
    <source>
        <dbReference type="ARBA" id="ARBA00022448"/>
    </source>
</evidence>
<feature type="compositionally biased region" description="Acidic residues" evidence="9">
    <location>
        <begin position="21"/>
        <end position="33"/>
    </location>
</feature>
<organism evidence="11 12">
    <name type="scientific">Petromyzon marinus</name>
    <name type="common">Sea lamprey</name>
    <dbReference type="NCBI Taxonomy" id="7757"/>
    <lineage>
        <taxon>Eukaryota</taxon>
        <taxon>Metazoa</taxon>
        <taxon>Chordata</taxon>
        <taxon>Craniata</taxon>
        <taxon>Vertebrata</taxon>
        <taxon>Cyclostomata</taxon>
        <taxon>Hyperoartia</taxon>
        <taxon>Petromyzontiformes</taxon>
        <taxon>Petromyzontidae</taxon>
        <taxon>Petromyzon</taxon>
    </lineage>
</organism>
<dbReference type="SUPFAM" id="SSF64268">
    <property type="entry name" value="PX domain"/>
    <property type="match status" value="1"/>
</dbReference>
<dbReference type="Pfam" id="PF00787">
    <property type="entry name" value="PX"/>
    <property type="match status" value="1"/>
</dbReference>
<reference evidence="12" key="1">
    <citation type="submission" date="2025-08" db="UniProtKB">
        <authorList>
            <consortium name="RefSeq"/>
        </authorList>
    </citation>
    <scope>IDENTIFICATION</scope>
    <source>
        <tissue evidence="12">Sperm</tissue>
    </source>
</reference>
<dbReference type="Gene3D" id="1.20.1270.60">
    <property type="entry name" value="Arfaptin homology (AH) domain/BAR domain"/>
    <property type="match status" value="1"/>
</dbReference>
<evidence type="ECO:0000256" key="9">
    <source>
        <dbReference type="SAM" id="MobiDB-lite"/>
    </source>
</evidence>
<feature type="compositionally biased region" description="Basic and acidic residues" evidence="9">
    <location>
        <begin position="34"/>
        <end position="49"/>
    </location>
</feature>
<protein>
    <submittedName>
        <fullName evidence="12">Sorting nexin-30-like</fullName>
    </submittedName>
</protein>
<keyword evidence="6" id="KW-0653">Protein transport</keyword>
<gene>
    <name evidence="12" type="primary">LOC116951835</name>
</gene>
<evidence type="ECO:0000259" key="10">
    <source>
        <dbReference type="PROSITE" id="PS50195"/>
    </source>
</evidence>
<accession>A0AAJ7TYD3</accession>
<name>A0AAJ7TYD3_PETMA</name>
<evidence type="ECO:0000256" key="5">
    <source>
        <dbReference type="ARBA" id="ARBA00022490"/>
    </source>
</evidence>
<dbReference type="GeneID" id="116951835"/>